<evidence type="ECO:0000313" key="1">
    <source>
        <dbReference type="EMBL" id="EDT37468.1"/>
    </source>
</evidence>
<dbReference type="PATRIC" id="fig|396597.7.peg.588"/>
<gene>
    <name evidence="1" type="ORF">BamMEX5DRAFT_6759</name>
</gene>
<dbReference type="EMBL" id="ABLK01000460">
    <property type="protein sequence ID" value="EDT37468.1"/>
    <property type="molecule type" value="Genomic_DNA"/>
</dbReference>
<dbReference type="AlphaFoldDB" id="B1TG43"/>
<evidence type="ECO:0000313" key="2">
    <source>
        <dbReference type="Proteomes" id="UP000004814"/>
    </source>
</evidence>
<comment type="caution">
    <text evidence="1">The sequence shown here is derived from an EMBL/GenBank/DDBJ whole genome shotgun (WGS) entry which is preliminary data.</text>
</comment>
<organism evidence="1 2">
    <name type="scientific">Burkholderia ambifaria MEX-5</name>
    <dbReference type="NCBI Taxonomy" id="396597"/>
    <lineage>
        <taxon>Bacteria</taxon>
        <taxon>Pseudomonadati</taxon>
        <taxon>Pseudomonadota</taxon>
        <taxon>Betaproteobacteria</taxon>
        <taxon>Burkholderiales</taxon>
        <taxon>Burkholderiaceae</taxon>
        <taxon>Burkholderia</taxon>
        <taxon>Burkholderia cepacia complex</taxon>
    </lineage>
</organism>
<protein>
    <submittedName>
        <fullName evidence="1">Uncharacterized protein</fullName>
    </submittedName>
</protein>
<proteinExistence type="predicted"/>
<reference evidence="1 2" key="1">
    <citation type="submission" date="2008-03" db="EMBL/GenBank/DDBJ databases">
        <title>Sequencing of the draft genome and assembly of Burkholderia ambifaria MEX-5.</title>
        <authorList>
            <consortium name="US DOE Joint Genome Institute (JGI-PGF)"/>
            <person name="Copeland A."/>
            <person name="Lucas S."/>
            <person name="Lapidus A."/>
            <person name="Glavina del Rio T."/>
            <person name="Dalin E."/>
            <person name="Tice H."/>
            <person name="Bruce D."/>
            <person name="Goodwin L."/>
            <person name="Pitluck S."/>
            <person name="Larimer F."/>
            <person name="Land M.L."/>
            <person name="Hauser L."/>
            <person name="Tiedje J."/>
            <person name="Richardson P."/>
        </authorList>
    </citation>
    <scope>NUCLEOTIDE SEQUENCE [LARGE SCALE GENOMIC DNA]</scope>
    <source>
        <strain evidence="1 2">MEX-5</strain>
    </source>
</reference>
<name>B1TG43_9BURK</name>
<sequence>MSVSFRYRIEKARPRRIRFRRVIVPAGQLLLCTIGPAVRAQNV</sequence>
<dbReference type="Proteomes" id="UP000004814">
    <property type="component" value="Unassembled WGS sequence"/>
</dbReference>
<accession>B1TG43</accession>